<dbReference type="InterPro" id="IPR002397">
    <property type="entry name" value="Cyt_P450_B"/>
</dbReference>
<evidence type="ECO:0000256" key="4">
    <source>
        <dbReference type="ARBA" id="ARBA00022723"/>
    </source>
</evidence>
<sequence>MLEIFLASIALIFVIRAISAILKEFRRPENFPPGPNWFLPFVGSSRYFKKLCQLFGGQHKAFDYLAKKYNSPIFSIKLGRELVVVVTTHELIKEVHAREEFDGRPDNFFIRLRTMGTRLGITSSDGRNWHEQRSFVLRQLRNVGFGKTKMEEQIHAELNEILDIIKSKKDIPIWPGESSLISTTGASSTAITIDLALMSMLLYPEIQKKIHKEIDEVLGENSEMPRYIDRNRMPYTEAVLLEVQRFYSIISVSGPRRTMKATTLGGYDLPKYTTILIGLGTVHKDEDYWKDPQIFRPERFLDENNSICNTERLLPFGAGRRKCLGDQLARAALFTFFVGILKEFSLEKCENALPSKDLTPGLMMSPKPYKAYFRKRKI</sequence>
<dbReference type="GO" id="GO:0005737">
    <property type="term" value="C:cytoplasm"/>
    <property type="evidence" value="ECO:0007669"/>
    <property type="project" value="TreeGrafter"/>
</dbReference>
<dbReference type="PROSITE" id="PS00086">
    <property type="entry name" value="CYTOCHROME_P450"/>
    <property type="match status" value="1"/>
</dbReference>
<name>A0A9J6BBU0_POLVA</name>
<proteinExistence type="inferred from homology"/>
<accession>A0A9J6BBU0</accession>
<dbReference type="GO" id="GO:0016712">
    <property type="term" value="F:oxidoreductase activity, acting on paired donors, with incorporation or reduction of molecular oxygen, reduced flavin or flavoprotein as one donor, and incorporation of one atom of oxygen"/>
    <property type="evidence" value="ECO:0007669"/>
    <property type="project" value="TreeGrafter"/>
</dbReference>
<dbReference type="Proteomes" id="UP001107558">
    <property type="component" value="Chromosome 4"/>
</dbReference>
<dbReference type="GO" id="GO:0006082">
    <property type="term" value="P:organic acid metabolic process"/>
    <property type="evidence" value="ECO:0007669"/>
    <property type="project" value="TreeGrafter"/>
</dbReference>
<dbReference type="GO" id="GO:0020037">
    <property type="term" value="F:heme binding"/>
    <property type="evidence" value="ECO:0007669"/>
    <property type="project" value="InterPro"/>
</dbReference>
<dbReference type="PANTHER" id="PTHR24300">
    <property type="entry name" value="CYTOCHROME P450 508A4-RELATED"/>
    <property type="match status" value="1"/>
</dbReference>
<keyword evidence="6 8" id="KW-0408">Iron</keyword>
<dbReference type="InterPro" id="IPR017972">
    <property type="entry name" value="Cyt_P450_CS"/>
</dbReference>
<dbReference type="GO" id="GO:0008395">
    <property type="term" value="F:steroid hydroxylase activity"/>
    <property type="evidence" value="ECO:0007669"/>
    <property type="project" value="TreeGrafter"/>
</dbReference>
<dbReference type="GO" id="GO:0006805">
    <property type="term" value="P:xenobiotic metabolic process"/>
    <property type="evidence" value="ECO:0007669"/>
    <property type="project" value="TreeGrafter"/>
</dbReference>
<evidence type="ECO:0000256" key="1">
    <source>
        <dbReference type="ARBA" id="ARBA00001971"/>
    </source>
</evidence>
<dbReference type="Gene3D" id="1.10.630.10">
    <property type="entry name" value="Cytochrome P450"/>
    <property type="match status" value="2"/>
</dbReference>
<evidence type="ECO:0000313" key="10">
    <source>
        <dbReference type="Proteomes" id="UP001107558"/>
    </source>
</evidence>
<keyword evidence="7 8" id="KW-0503">Monooxygenase</keyword>
<dbReference type="PRINTS" id="PR00359">
    <property type="entry name" value="BP450"/>
</dbReference>
<evidence type="ECO:0000256" key="7">
    <source>
        <dbReference type="ARBA" id="ARBA00023033"/>
    </source>
</evidence>
<gene>
    <name evidence="9" type="ORF">PVAND_015168</name>
</gene>
<keyword evidence="10" id="KW-1185">Reference proteome</keyword>
<evidence type="ECO:0000256" key="5">
    <source>
        <dbReference type="ARBA" id="ARBA00023002"/>
    </source>
</evidence>
<evidence type="ECO:0008006" key="11">
    <source>
        <dbReference type="Google" id="ProtNLM"/>
    </source>
</evidence>
<dbReference type="OrthoDB" id="3934656at2759"/>
<evidence type="ECO:0000256" key="6">
    <source>
        <dbReference type="ARBA" id="ARBA00023004"/>
    </source>
</evidence>
<organism evidence="9 10">
    <name type="scientific">Polypedilum vanderplanki</name>
    <name type="common">Sleeping chironomid midge</name>
    <dbReference type="NCBI Taxonomy" id="319348"/>
    <lineage>
        <taxon>Eukaryota</taxon>
        <taxon>Metazoa</taxon>
        <taxon>Ecdysozoa</taxon>
        <taxon>Arthropoda</taxon>
        <taxon>Hexapoda</taxon>
        <taxon>Insecta</taxon>
        <taxon>Pterygota</taxon>
        <taxon>Neoptera</taxon>
        <taxon>Endopterygota</taxon>
        <taxon>Diptera</taxon>
        <taxon>Nematocera</taxon>
        <taxon>Chironomoidea</taxon>
        <taxon>Chironomidae</taxon>
        <taxon>Chironominae</taxon>
        <taxon>Polypedilum</taxon>
        <taxon>Polypedilum</taxon>
    </lineage>
</organism>
<evidence type="ECO:0000256" key="3">
    <source>
        <dbReference type="ARBA" id="ARBA00022617"/>
    </source>
</evidence>
<comment type="caution">
    <text evidence="9">The sequence shown here is derived from an EMBL/GenBank/DDBJ whole genome shotgun (WGS) entry which is preliminary data.</text>
</comment>
<dbReference type="EMBL" id="JADBJN010000004">
    <property type="protein sequence ID" value="KAG5667173.1"/>
    <property type="molecule type" value="Genomic_DNA"/>
</dbReference>
<protein>
    <recommendedName>
        <fullName evidence="11">Cytochrome P450</fullName>
    </recommendedName>
</protein>
<dbReference type="PRINTS" id="PR00385">
    <property type="entry name" value="P450"/>
</dbReference>
<dbReference type="Pfam" id="PF00067">
    <property type="entry name" value="p450"/>
    <property type="match status" value="2"/>
</dbReference>
<dbReference type="AlphaFoldDB" id="A0A9J6BBU0"/>
<dbReference type="InterPro" id="IPR001128">
    <property type="entry name" value="Cyt_P450"/>
</dbReference>
<reference evidence="9" key="1">
    <citation type="submission" date="2021-03" db="EMBL/GenBank/DDBJ databases">
        <title>Chromosome level genome of the anhydrobiotic midge Polypedilum vanderplanki.</title>
        <authorList>
            <person name="Yoshida Y."/>
            <person name="Kikawada T."/>
            <person name="Gusev O."/>
        </authorList>
    </citation>
    <scope>NUCLEOTIDE SEQUENCE</scope>
    <source>
        <strain evidence="9">NIAS01</strain>
        <tissue evidence="9">Whole body or cell culture</tissue>
    </source>
</reference>
<keyword evidence="4 8" id="KW-0479">Metal-binding</keyword>
<dbReference type="PANTHER" id="PTHR24300:SF376">
    <property type="entry name" value="CYTOCHROME P450 15A1"/>
    <property type="match status" value="1"/>
</dbReference>
<dbReference type="InterPro" id="IPR050182">
    <property type="entry name" value="Cytochrome_P450_fam2"/>
</dbReference>
<keyword evidence="3 8" id="KW-0349">Heme</keyword>
<comment type="similarity">
    <text evidence="2 8">Belongs to the cytochrome P450 family.</text>
</comment>
<dbReference type="SUPFAM" id="SSF48264">
    <property type="entry name" value="Cytochrome P450"/>
    <property type="match status" value="1"/>
</dbReference>
<evidence type="ECO:0000313" key="9">
    <source>
        <dbReference type="EMBL" id="KAG5667173.1"/>
    </source>
</evidence>
<keyword evidence="5 8" id="KW-0560">Oxidoreductase</keyword>
<evidence type="ECO:0000256" key="8">
    <source>
        <dbReference type="RuleBase" id="RU000461"/>
    </source>
</evidence>
<dbReference type="GO" id="GO:0005506">
    <property type="term" value="F:iron ion binding"/>
    <property type="evidence" value="ECO:0007669"/>
    <property type="project" value="InterPro"/>
</dbReference>
<evidence type="ECO:0000256" key="2">
    <source>
        <dbReference type="ARBA" id="ARBA00010617"/>
    </source>
</evidence>
<dbReference type="InterPro" id="IPR036396">
    <property type="entry name" value="Cyt_P450_sf"/>
</dbReference>
<comment type="cofactor">
    <cofactor evidence="1">
        <name>heme</name>
        <dbReference type="ChEBI" id="CHEBI:30413"/>
    </cofactor>
</comment>